<name>I1DW75_9GAMM</name>
<keyword evidence="2" id="KW-1185">Reference proteome</keyword>
<dbReference type="AlphaFoldDB" id="I1DW75"/>
<proteinExistence type="predicted"/>
<dbReference type="Proteomes" id="UP000004374">
    <property type="component" value="Unassembled WGS sequence"/>
</dbReference>
<sequence length="38" mass="4300">MIALRSSSQLCQTMVSLWQIIWLNRDYAANTTDNLAGN</sequence>
<reference evidence="1 2" key="1">
    <citation type="journal article" date="2012" name="J. Bacteriol.">
        <title>Genome Sequence of the Protease-Producing Bacterium Rheinheimera nanhaiensis E407-8T, Isolated from Deep-Sea Sediment of the South China Sea.</title>
        <authorList>
            <person name="Zhang X.-Y."/>
            <person name="Zhang Y.-J."/>
            <person name="Qin Q.-L."/>
            <person name="Xie B.-B."/>
            <person name="Chen X.-L."/>
            <person name="Zhou B.-C."/>
            <person name="Zhang Y.-Z."/>
        </authorList>
    </citation>
    <scope>NUCLEOTIDE SEQUENCE [LARGE SCALE GENOMIC DNA]</scope>
    <source>
        <strain evidence="1 2">E407-8</strain>
    </source>
</reference>
<dbReference type="EMBL" id="BAFK01000005">
    <property type="protein sequence ID" value="GAB58303.1"/>
    <property type="molecule type" value="Genomic_DNA"/>
</dbReference>
<evidence type="ECO:0000313" key="2">
    <source>
        <dbReference type="Proteomes" id="UP000004374"/>
    </source>
</evidence>
<comment type="caution">
    <text evidence="1">The sequence shown here is derived from an EMBL/GenBank/DDBJ whole genome shotgun (WGS) entry which is preliminary data.</text>
</comment>
<accession>I1DW75</accession>
<gene>
    <name evidence="1" type="ORF">RNAN_1275</name>
</gene>
<evidence type="ECO:0000313" key="1">
    <source>
        <dbReference type="EMBL" id="GAB58303.1"/>
    </source>
</evidence>
<protein>
    <submittedName>
        <fullName evidence="1">Uncharacterized protein</fullName>
    </submittedName>
</protein>
<organism evidence="1 2">
    <name type="scientific">Rheinheimera nanhaiensis E407-8</name>
    <dbReference type="NCBI Taxonomy" id="562729"/>
    <lineage>
        <taxon>Bacteria</taxon>
        <taxon>Pseudomonadati</taxon>
        <taxon>Pseudomonadota</taxon>
        <taxon>Gammaproteobacteria</taxon>
        <taxon>Chromatiales</taxon>
        <taxon>Chromatiaceae</taxon>
        <taxon>Rheinheimera</taxon>
    </lineage>
</organism>